<reference evidence="6" key="1">
    <citation type="journal article" date="2018" name="Nat. Microbiol.">
        <title>Leveraging single-cell genomics to expand the fungal tree of life.</title>
        <authorList>
            <person name="Ahrendt S.R."/>
            <person name="Quandt C.A."/>
            <person name="Ciobanu D."/>
            <person name="Clum A."/>
            <person name="Salamov A."/>
            <person name="Andreopoulos B."/>
            <person name="Cheng J.F."/>
            <person name="Woyke T."/>
            <person name="Pelin A."/>
            <person name="Henrissat B."/>
            <person name="Reynolds N.K."/>
            <person name="Benny G.L."/>
            <person name="Smith M.E."/>
            <person name="James T.Y."/>
            <person name="Grigoriev I.V."/>
        </authorList>
    </citation>
    <scope>NUCLEOTIDE SEQUENCE [LARGE SCALE GENOMIC DNA]</scope>
    <source>
        <strain evidence="6">ATCC 52028</strain>
    </source>
</reference>
<organism evidence="5 6">
    <name type="scientific">Caulochytrium protostelioides</name>
    <dbReference type="NCBI Taxonomy" id="1555241"/>
    <lineage>
        <taxon>Eukaryota</taxon>
        <taxon>Fungi</taxon>
        <taxon>Fungi incertae sedis</taxon>
        <taxon>Chytridiomycota</taxon>
        <taxon>Chytridiomycota incertae sedis</taxon>
        <taxon>Chytridiomycetes</taxon>
        <taxon>Caulochytriales</taxon>
        <taxon>Caulochytriaceae</taxon>
        <taxon>Caulochytrium</taxon>
    </lineage>
</organism>
<proteinExistence type="predicted"/>
<dbReference type="GO" id="GO:0005509">
    <property type="term" value="F:calcium ion binding"/>
    <property type="evidence" value="ECO:0007669"/>
    <property type="project" value="InterPro"/>
</dbReference>
<feature type="domain" description="EF-hand" evidence="4">
    <location>
        <begin position="89"/>
        <end position="121"/>
    </location>
</feature>
<evidence type="ECO:0000313" key="6">
    <source>
        <dbReference type="Proteomes" id="UP000268535"/>
    </source>
</evidence>
<dbReference type="SUPFAM" id="SSF47473">
    <property type="entry name" value="EF-hand"/>
    <property type="match status" value="1"/>
</dbReference>
<dbReference type="PROSITE" id="PS50222">
    <property type="entry name" value="EF_HAND_2"/>
    <property type="match status" value="4"/>
</dbReference>
<dbReference type="PROSITE" id="PS00018">
    <property type="entry name" value="EF_HAND_1"/>
    <property type="match status" value="2"/>
</dbReference>
<dbReference type="Pfam" id="PF13499">
    <property type="entry name" value="EF-hand_7"/>
    <property type="match status" value="2"/>
</dbReference>
<evidence type="ECO:0000256" key="2">
    <source>
        <dbReference type="ARBA" id="ARBA00022737"/>
    </source>
</evidence>
<dbReference type="PANTHER" id="PTHR10891">
    <property type="entry name" value="EF-HAND CALCIUM-BINDING DOMAIN CONTAINING PROTEIN"/>
    <property type="match status" value="1"/>
</dbReference>
<dbReference type="InterPro" id="IPR011992">
    <property type="entry name" value="EF-hand-dom_pair"/>
</dbReference>
<gene>
    <name evidence="5" type="ORF">CAUPRSCDRAFT_10354</name>
</gene>
<feature type="domain" description="EF-hand" evidence="4">
    <location>
        <begin position="15"/>
        <end position="50"/>
    </location>
</feature>
<keyword evidence="1" id="KW-0479">Metal-binding</keyword>
<dbReference type="CDD" id="cd00051">
    <property type="entry name" value="EFh"/>
    <property type="match status" value="1"/>
</dbReference>
<protein>
    <submittedName>
        <fullName evidence="5">EF-hand</fullName>
    </submittedName>
</protein>
<dbReference type="InterPro" id="IPR039647">
    <property type="entry name" value="EF_hand_pair_protein_CML-like"/>
</dbReference>
<keyword evidence="2" id="KW-0677">Repeat</keyword>
<name>A0A4P9X000_9FUNG</name>
<sequence length="284" mass="31537">MAATKKNVPPPSLGSLKPKARELFNEFDMNGNGALSLAEIDLALVSRFPHLGPHKPAIMRAYRDAEQDGNGLITFDEFETLLELIDYYDQIYEQFDAMDVDHDHHITFDEFTASRTKAGRVKPKDMQQLRAEFDQIDSNGGGKILFTEFCAYMAKQKMEATRVPLRWQSAPGHAGVGQLDRTNQNRGMIVPCIRPVYTCEPHRPHPEAHPQGGVPAADQSNMGLPLAQALGRSTRDGATLPKWWTLYAAQNMRSPLATPGEACCAMPFYRSGQVARCGQLVHPS</sequence>
<evidence type="ECO:0000256" key="1">
    <source>
        <dbReference type="ARBA" id="ARBA00022723"/>
    </source>
</evidence>
<dbReference type="Gene3D" id="1.10.238.10">
    <property type="entry name" value="EF-hand"/>
    <property type="match status" value="1"/>
</dbReference>
<evidence type="ECO:0000259" key="4">
    <source>
        <dbReference type="PROSITE" id="PS50222"/>
    </source>
</evidence>
<dbReference type="InterPro" id="IPR002048">
    <property type="entry name" value="EF_hand_dom"/>
</dbReference>
<dbReference type="InterPro" id="IPR018247">
    <property type="entry name" value="EF_Hand_1_Ca_BS"/>
</dbReference>
<accession>A0A4P9X000</accession>
<feature type="domain" description="EF-hand" evidence="4">
    <location>
        <begin position="124"/>
        <end position="159"/>
    </location>
</feature>
<evidence type="ECO:0000313" key="5">
    <source>
        <dbReference type="EMBL" id="RKO98013.1"/>
    </source>
</evidence>
<dbReference type="AlphaFoldDB" id="A0A4P9X000"/>
<keyword evidence="3" id="KW-0106">Calcium</keyword>
<feature type="domain" description="EF-hand" evidence="4">
    <location>
        <begin position="53"/>
        <end position="88"/>
    </location>
</feature>
<dbReference type="SMART" id="SM00054">
    <property type="entry name" value="EFh"/>
    <property type="match status" value="4"/>
</dbReference>
<dbReference type="EMBL" id="ML009127">
    <property type="protein sequence ID" value="RKO98013.1"/>
    <property type="molecule type" value="Genomic_DNA"/>
</dbReference>
<evidence type="ECO:0000256" key="3">
    <source>
        <dbReference type="ARBA" id="ARBA00022837"/>
    </source>
</evidence>
<dbReference type="Proteomes" id="UP000268535">
    <property type="component" value="Unassembled WGS sequence"/>
</dbReference>